<evidence type="ECO:0000256" key="7">
    <source>
        <dbReference type="ARBA" id="ARBA00023136"/>
    </source>
</evidence>
<feature type="transmembrane region" description="Helical" evidence="9">
    <location>
        <begin position="88"/>
        <end position="108"/>
    </location>
</feature>
<evidence type="ECO:0000256" key="9">
    <source>
        <dbReference type="SAM" id="Phobius"/>
    </source>
</evidence>
<evidence type="ECO:0000256" key="8">
    <source>
        <dbReference type="ARBA" id="ARBA00037998"/>
    </source>
</evidence>
<evidence type="ECO:0000256" key="1">
    <source>
        <dbReference type="ARBA" id="ARBA00004651"/>
    </source>
</evidence>
<dbReference type="Pfam" id="PF02653">
    <property type="entry name" value="BPD_transp_2"/>
    <property type="match status" value="1"/>
</dbReference>
<comment type="caution">
    <text evidence="10">The sequence shown here is derived from an EMBL/GenBank/DDBJ whole genome shotgun (WGS) entry which is preliminary data.</text>
</comment>
<proteinExistence type="inferred from homology"/>
<comment type="similarity">
    <text evidence="8">Belongs to the binding-protein-dependent transport system permease family. LivHM subfamily.</text>
</comment>
<dbReference type="InterPro" id="IPR001851">
    <property type="entry name" value="ABC_transp_permease"/>
</dbReference>
<keyword evidence="6 9" id="KW-1133">Transmembrane helix</keyword>
<feature type="transmembrane region" description="Helical" evidence="9">
    <location>
        <begin position="31"/>
        <end position="50"/>
    </location>
</feature>
<dbReference type="CDD" id="cd06582">
    <property type="entry name" value="TM_PBP1_LivH_like"/>
    <property type="match status" value="1"/>
</dbReference>
<keyword evidence="5" id="KW-0029">Amino-acid transport</keyword>
<keyword evidence="2" id="KW-0813">Transport</keyword>
<keyword evidence="7 9" id="KW-0472">Membrane</keyword>
<evidence type="ECO:0000313" key="10">
    <source>
        <dbReference type="EMBL" id="MBP1857561.1"/>
    </source>
</evidence>
<evidence type="ECO:0000313" key="11">
    <source>
        <dbReference type="Proteomes" id="UP000823786"/>
    </source>
</evidence>
<dbReference type="RefSeq" id="WP_209848574.1">
    <property type="nucleotide sequence ID" value="NZ_JAGGJV010000001.1"/>
</dbReference>
<protein>
    <submittedName>
        <fullName evidence="10">Branched-chain amino acid transport system permease protein</fullName>
    </submittedName>
</protein>
<keyword evidence="4 9" id="KW-0812">Transmembrane</keyword>
<evidence type="ECO:0000256" key="6">
    <source>
        <dbReference type="ARBA" id="ARBA00022989"/>
    </source>
</evidence>
<dbReference type="InterPro" id="IPR052157">
    <property type="entry name" value="BCAA_transport_permease"/>
</dbReference>
<evidence type="ECO:0000256" key="3">
    <source>
        <dbReference type="ARBA" id="ARBA00022475"/>
    </source>
</evidence>
<reference evidence="10 11" key="1">
    <citation type="submission" date="2021-03" db="EMBL/GenBank/DDBJ databases">
        <title>Genomic Encyclopedia of Type Strains, Phase IV (KMG-IV): sequencing the most valuable type-strain genomes for metagenomic binning, comparative biology and taxonomic classification.</title>
        <authorList>
            <person name="Goeker M."/>
        </authorList>
    </citation>
    <scope>NUCLEOTIDE SEQUENCE [LARGE SCALE GENOMIC DNA]</scope>
    <source>
        <strain evidence="10 11">DSM 26427</strain>
    </source>
</reference>
<name>A0ABS4EHY9_9HYPH</name>
<keyword evidence="11" id="KW-1185">Reference proteome</keyword>
<evidence type="ECO:0000256" key="4">
    <source>
        <dbReference type="ARBA" id="ARBA00022692"/>
    </source>
</evidence>
<gene>
    <name evidence="10" type="ORF">J2Z75_001041</name>
</gene>
<dbReference type="PANTHER" id="PTHR11795">
    <property type="entry name" value="BRANCHED-CHAIN AMINO ACID TRANSPORT SYSTEM PERMEASE PROTEIN LIVH"/>
    <property type="match status" value="1"/>
</dbReference>
<feature type="transmembrane region" description="Helical" evidence="9">
    <location>
        <begin position="6"/>
        <end position="24"/>
    </location>
</feature>
<dbReference type="EMBL" id="JAGGJV010000001">
    <property type="protein sequence ID" value="MBP1857561.1"/>
    <property type="molecule type" value="Genomic_DNA"/>
</dbReference>
<keyword evidence="3" id="KW-1003">Cell membrane</keyword>
<feature type="transmembrane region" description="Helical" evidence="9">
    <location>
        <begin position="56"/>
        <end position="76"/>
    </location>
</feature>
<dbReference type="Proteomes" id="UP000823786">
    <property type="component" value="Unassembled WGS sequence"/>
</dbReference>
<organism evidence="10 11">
    <name type="scientific">Rhizobium herbae</name>
    <dbReference type="NCBI Taxonomy" id="508661"/>
    <lineage>
        <taxon>Bacteria</taxon>
        <taxon>Pseudomonadati</taxon>
        <taxon>Pseudomonadota</taxon>
        <taxon>Alphaproteobacteria</taxon>
        <taxon>Hyphomicrobiales</taxon>
        <taxon>Rhizobiaceae</taxon>
        <taxon>Rhizobium/Agrobacterium group</taxon>
        <taxon>Rhizobium</taxon>
    </lineage>
</organism>
<comment type="subcellular location">
    <subcellularLocation>
        <location evidence="1">Cell membrane</location>
        <topology evidence="1">Multi-pass membrane protein</topology>
    </subcellularLocation>
</comment>
<evidence type="ECO:0000256" key="2">
    <source>
        <dbReference type="ARBA" id="ARBA00022448"/>
    </source>
</evidence>
<feature type="transmembrane region" description="Helical" evidence="9">
    <location>
        <begin position="263"/>
        <end position="287"/>
    </location>
</feature>
<evidence type="ECO:0000256" key="5">
    <source>
        <dbReference type="ARBA" id="ARBA00022970"/>
    </source>
</evidence>
<feature type="transmembrane region" description="Helical" evidence="9">
    <location>
        <begin position="136"/>
        <end position="160"/>
    </location>
</feature>
<dbReference type="PANTHER" id="PTHR11795:SF445">
    <property type="entry name" value="AMINO ACID ABC TRANSPORTER PERMEASE PROTEIN"/>
    <property type="match status" value="1"/>
</dbReference>
<sequence length="308" mass="32034">MIDTLIQGILLGGYYAVIACGLSFMFSVMRIINLAHGSLAVAAAYGLWLLASRFGISPFAGLLIVLPAMAAIGWLLQRYLLERSARGGALLPILTTFGLAIVIDNLMFEQFGADTRSLAPFIGSLSYDSWELPGGIYVGKLAVMTMATAIALLGGLQLFLSRFALGRAIRATAEDPDTAGLVGIDARKANALAAAIAMVTVGIAGAFLAMRATFDPYSGGPQLLFAFEAAVIGGAGSLWGTLIGGIVLGLAQSLGAKVHPQGFLIGGHVVFLAVLFARLFLVGTPIIGRIGFTKTGFAKIRAAIRSTP</sequence>
<accession>A0ABS4EHY9</accession>
<feature type="transmembrane region" description="Helical" evidence="9">
    <location>
        <begin position="230"/>
        <end position="251"/>
    </location>
</feature>
<feature type="transmembrane region" description="Helical" evidence="9">
    <location>
        <begin position="191"/>
        <end position="210"/>
    </location>
</feature>